<sequence>MSSCLGKSSFCPYRVVPKKFNLSSPSHCLCKNRVNIWKPPLPSRPHFLLRLRPPVPPELFTGLWLP</sequence>
<evidence type="ECO:0000313" key="1">
    <source>
        <dbReference type="EMBL" id="JAD89689.1"/>
    </source>
</evidence>
<dbReference type="EMBL" id="GBRH01208206">
    <property type="protein sequence ID" value="JAD89689.1"/>
    <property type="molecule type" value="Transcribed_RNA"/>
</dbReference>
<reference evidence="1" key="1">
    <citation type="submission" date="2014-09" db="EMBL/GenBank/DDBJ databases">
        <authorList>
            <person name="Magalhaes I.L.F."/>
            <person name="Oliveira U."/>
            <person name="Santos F.R."/>
            <person name="Vidigal T.H.D.A."/>
            <person name="Brescovit A.D."/>
            <person name="Santos A.J."/>
        </authorList>
    </citation>
    <scope>NUCLEOTIDE SEQUENCE</scope>
    <source>
        <tissue evidence="1">Shoot tissue taken approximately 20 cm above the soil surface</tissue>
    </source>
</reference>
<name>A0A0A9DMA1_ARUDO</name>
<proteinExistence type="predicted"/>
<protein>
    <submittedName>
        <fullName evidence="1">Uncharacterized protein</fullName>
    </submittedName>
</protein>
<accession>A0A0A9DMA1</accession>
<dbReference type="AlphaFoldDB" id="A0A0A9DMA1"/>
<organism evidence="1">
    <name type="scientific">Arundo donax</name>
    <name type="common">Giant reed</name>
    <name type="synonym">Donax arundinaceus</name>
    <dbReference type="NCBI Taxonomy" id="35708"/>
    <lineage>
        <taxon>Eukaryota</taxon>
        <taxon>Viridiplantae</taxon>
        <taxon>Streptophyta</taxon>
        <taxon>Embryophyta</taxon>
        <taxon>Tracheophyta</taxon>
        <taxon>Spermatophyta</taxon>
        <taxon>Magnoliopsida</taxon>
        <taxon>Liliopsida</taxon>
        <taxon>Poales</taxon>
        <taxon>Poaceae</taxon>
        <taxon>PACMAD clade</taxon>
        <taxon>Arundinoideae</taxon>
        <taxon>Arundineae</taxon>
        <taxon>Arundo</taxon>
    </lineage>
</organism>
<reference evidence="1" key="2">
    <citation type="journal article" date="2015" name="Data Brief">
        <title>Shoot transcriptome of the giant reed, Arundo donax.</title>
        <authorList>
            <person name="Barrero R.A."/>
            <person name="Guerrero F.D."/>
            <person name="Moolhuijzen P."/>
            <person name="Goolsby J.A."/>
            <person name="Tidwell J."/>
            <person name="Bellgard S.E."/>
            <person name="Bellgard M.I."/>
        </authorList>
    </citation>
    <scope>NUCLEOTIDE SEQUENCE</scope>
    <source>
        <tissue evidence="1">Shoot tissue taken approximately 20 cm above the soil surface</tissue>
    </source>
</reference>